<dbReference type="InterPro" id="IPR029063">
    <property type="entry name" value="SAM-dependent_MTases_sf"/>
</dbReference>
<organism evidence="5 6">
    <name type="scientific">Saccoglossus kowalevskii</name>
    <name type="common">Acorn worm</name>
    <dbReference type="NCBI Taxonomy" id="10224"/>
    <lineage>
        <taxon>Eukaryota</taxon>
        <taxon>Metazoa</taxon>
        <taxon>Hemichordata</taxon>
        <taxon>Enteropneusta</taxon>
        <taxon>Harrimaniidae</taxon>
        <taxon>Saccoglossus</taxon>
    </lineage>
</organism>
<evidence type="ECO:0000256" key="2">
    <source>
        <dbReference type="ARBA" id="ARBA00022603"/>
    </source>
</evidence>
<dbReference type="InterPro" id="IPR002903">
    <property type="entry name" value="RsmH"/>
</dbReference>
<protein>
    <submittedName>
        <fullName evidence="6">Probable methyltransferase-like protein 15-like</fullName>
    </submittedName>
</protein>
<comment type="similarity">
    <text evidence="1">Belongs to the methyltransferase superfamily. RsmH family.</text>
</comment>
<evidence type="ECO:0000256" key="4">
    <source>
        <dbReference type="ARBA" id="ARBA00022691"/>
    </source>
</evidence>
<evidence type="ECO:0000256" key="1">
    <source>
        <dbReference type="ARBA" id="ARBA00010396"/>
    </source>
</evidence>
<reference evidence="6" key="1">
    <citation type="submission" date="2025-08" db="UniProtKB">
        <authorList>
            <consortium name="RefSeq"/>
        </authorList>
    </citation>
    <scope>IDENTIFICATION</scope>
    <source>
        <tissue evidence="6">Testes</tissue>
    </source>
</reference>
<evidence type="ECO:0000313" key="5">
    <source>
        <dbReference type="Proteomes" id="UP000694865"/>
    </source>
</evidence>
<keyword evidence="2" id="KW-0489">Methyltransferase</keyword>
<gene>
    <name evidence="6" type="primary">LOC100369468</name>
</gene>
<proteinExistence type="inferred from homology"/>
<dbReference type="NCBIfam" id="TIGR00006">
    <property type="entry name" value="16S rRNA (cytosine(1402)-N(4))-methyltransferase RsmH"/>
    <property type="match status" value="1"/>
</dbReference>
<sequence length="377" mass="42939">MGLLHTSRMFTYMSRQIVRLPFMQYCSSGILSSTPSQRRLTVHSNEQLHIPVMLDDVLDFFSPEKNQVYIDMTFGAGGHSSEILKCAENITMYALDRDPLALDIAKQLSGLHGNRIIPLEGKFSEITRLLDQHDVGLNSVDGVLLDAGCSSMQMDTAERGFSISKDGPLDMRMDSDRDPKQPTAADVVNALSEADLAKIIRTYGEEKHARKIARSIVEYRTTWQPITTTKEFAYVVSCAFSHREAKKQKDKLRRPVHTATKTFQALRIFVNNELNELVMGLEQVEKILKPGGKLAVITFHSLEDRIVKRFLRGIDYSEKYSMSIGEKMRENRTRDGDDNRPQRWKEINKKVLEPLEEDIIDNPRARSAKLRTAVKIH</sequence>
<evidence type="ECO:0000313" key="6">
    <source>
        <dbReference type="RefSeq" id="XP_002734836.1"/>
    </source>
</evidence>
<dbReference type="InterPro" id="IPR023397">
    <property type="entry name" value="SAM-dep_MeTrfase_MraW_recog"/>
</dbReference>
<dbReference type="RefSeq" id="XP_002734836.1">
    <property type="nucleotide sequence ID" value="XM_002734790.2"/>
</dbReference>
<dbReference type="Gene3D" id="1.10.150.170">
    <property type="entry name" value="Putative methyltransferase TM0872, insert domain"/>
    <property type="match status" value="1"/>
</dbReference>
<dbReference type="SUPFAM" id="SSF53335">
    <property type="entry name" value="S-adenosyl-L-methionine-dependent methyltransferases"/>
    <property type="match status" value="1"/>
</dbReference>
<dbReference type="HAMAP" id="MF_01007">
    <property type="entry name" value="16SrRNA_methyltr_H"/>
    <property type="match status" value="1"/>
</dbReference>
<evidence type="ECO:0000256" key="3">
    <source>
        <dbReference type="ARBA" id="ARBA00022679"/>
    </source>
</evidence>
<keyword evidence="4" id="KW-0949">S-adenosyl-L-methionine</keyword>
<dbReference type="Proteomes" id="UP000694865">
    <property type="component" value="Unplaced"/>
</dbReference>
<keyword evidence="5" id="KW-1185">Reference proteome</keyword>
<accession>A0ABM0GQ36</accession>
<dbReference type="Pfam" id="PF01795">
    <property type="entry name" value="Methyltransf_5"/>
    <property type="match status" value="1"/>
</dbReference>
<name>A0ABM0GQ36_SACKO</name>
<dbReference type="Gene3D" id="3.40.50.150">
    <property type="entry name" value="Vaccinia Virus protein VP39"/>
    <property type="match status" value="1"/>
</dbReference>
<keyword evidence="3" id="KW-0808">Transferase</keyword>
<dbReference type="PANTHER" id="PTHR11265:SF0">
    <property type="entry name" value="12S RRNA N4-METHYLCYTIDINE METHYLTRANSFERASE"/>
    <property type="match status" value="1"/>
</dbReference>
<dbReference type="GeneID" id="100369468"/>
<dbReference type="PANTHER" id="PTHR11265">
    <property type="entry name" value="S-ADENOSYL-METHYLTRANSFERASE MRAW"/>
    <property type="match status" value="1"/>
</dbReference>
<dbReference type="SUPFAM" id="SSF81799">
    <property type="entry name" value="Putative methyltransferase TM0872, insert domain"/>
    <property type="match status" value="1"/>
</dbReference>